<dbReference type="OMA" id="TKGSIEC"/>
<sequence>MKPVYLIVSVLTATVLTKGSIECNFGDSTGTRQCHGAEGQQLIFHLSNETNTELKLIKDAKYRIFKKTENGTVTLDEKYIRQFDQIQKGKLNLGQATNRHTGQYLLEEYGFGSDDGKIMKKVEINLTIHAQVPKPTVSQVCFSPELMAVTCSSKGDGTEISMTVDDNVLIQSKHGQSLSSTGRNSRASSVSINIHGQLTGNLVCQVWNNYSRNKTIFPLTACKGSDIVIPVLACIVTTFVVLALGLLGVKLCKRTKPTPAKSGDNEEGIVYSDVKLKQPPQRPQSST</sequence>
<keyword evidence="2" id="KW-0472">Membrane</keyword>
<feature type="signal peptide" evidence="3">
    <location>
        <begin position="1"/>
        <end position="19"/>
    </location>
</feature>
<keyword evidence="2" id="KW-1133">Transmembrane helix</keyword>
<accession>A0A9D3BFV3</accession>
<feature type="transmembrane region" description="Helical" evidence="2">
    <location>
        <begin position="227"/>
        <end position="249"/>
    </location>
</feature>
<protein>
    <submittedName>
        <fullName evidence="4">LOC107386795-like protein</fullName>
    </submittedName>
</protein>
<feature type="chain" id="PRO_5039457683" evidence="3">
    <location>
        <begin position="20"/>
        <end position="287"/>
    </location>
</feature>
<dbReference type="KEGG" id="nfu:107386795"/>
<organism evidence="4 5">
    <name type="scientific">Nothobranchius furzeri</name>
    <name type="common">Turquoise killifish</name>
    <dbReference type="NCBI Taxonomy" id="105023"/>
    <lineage>
        <taxon>Eukaryota</taxon>
        <taxon>Metazoa</taxon>
        <taxon>Chordata</taxon>
        <taxon>Craniata</taxon>
        <taxon>Vertebrata</taxon>
        <taxon>Euteleostomi</taxon>
        <taxon>Actinopterygii</taxon>
        <taxon>Neopterygii</taxon>
        <taxon>Teleostei</taxon>
        <taxon>Neoteleostei</taxon>
        <taxon>Acanthomorphata</taxon>
        <taxon>Ovalentaria</taxon>
        <taxon>Atherinomorphae</taxon>
        <taxon>Cyprinodontiformes</taxon>
        <taxon>Nothobranchiidae</taxon>
        <taxon>Nothobranchius</taxon>
    </lineage>
</organism>
<evidence type="ECO:0000313" key="5">
    <source>
        <dbReference type="Proteomes" id="UP000822369"/>
    </source>
</evidence>
<keyword evidence="3" id="KW-0732">Signal</keyword>
<dbReference type="OrthoDB" id="8439544at2759"/>
<evidence type="ECO:0000256" key="3">
    <source>
        <dbReference type="SAM" id="SignalP"/>
    </source>
</evidence>
<keyword evidence="2" id="KW-0812">Transmembrane</keyword>
<gene>
    <name evidence="4" type="ORF">G4P62_011267</name>
</gene>
<evidence type="ECO:0000256" key="1">
    <source>
        <dbReference type="SAM" id="MobiDB-lite"/>
    </source>
</evidence>
<reference evidence="4" key="1">
    <citation type="submission" date="2020-03" db="EMBL/GenBank/DDBJ databases">
        <title>Intra-Species Differences in Population Size shape Life History and Genome Evolution.</title>
        <authorList>
            <person name="Willemsen D."/>
            <person name="Cui R."/>
            <person name="Valenzano D.R."/>
        </authorList>
    </citation>
    <scope>NUCLEOTIDE SEQUENCE</scope>
    <source>
        <strain evidence="4">GRZ</strain>
        <tissue evidence="4">Whole</tissue>
    </source>
</reference>
<dbReference type="AlphaFoldDB" id="A0A9D3BFV3"/>
<dbReference type="EMBL" id="JAAVVJ010000015">
    <property type="protein sequence ID" value="KAF7206321.1"/>
    <property type="molecule type" value="Genomic_DNA"/>
</dbReference>
<feature type="region of interest" description="Disordered" evidence="1">
    <location>
        <begin position="257"/>
        <end position="287"/>
    </location>
</feature>
<name>A0A9D3BFV3_NOTFU</name>
<evidence type="ECO:0000313" key="4">
    <source>
        <dbReference type="EMBL" id="KAF7206321.1"/>
    </source>
</evidence>
<dbReference type="Proteomes" id="UP000822369">
    <property type="component" value="Chromosome 15"/>
</dbReference>
<proteinExistence type="predicted"/>
<comment type="caution">
    <text evidence="4">The sequence shown here is derived from an EMBL/GenBank/DDBJ whole genome shotgun (WGS) entry which is preliminary data.</text>
</comment>
<evidence type="ECO:0000256" key="2">
    <source>
        <dbReference type="SAM" id="Phobius"/>
    </source>
</evidence>